<evidence type="ECO:0000313" key="3">
    <source>
        <dbReference type="EMBL" id="MPC38336.1"/>
    </source>
</evidence>
<dbReference type="EMBL" id="VSRR010004040">
    <property type="protein sequence ID" value="MPC38336.1"/>
    <property type="molecule type" value="Genomic_DNA"/>
</dbReference>
<organism evidence="3 4">
    <name type="scientific">Portunus trituberculatus</name>
    <name type="common">Swimming crab</name>
    <name type="synonym">Neptunus trituberculatus</name>
    <dbReference type="NCBI Taxonomy" id="210409"/>
    <lineage>
        <taxon>Eukaryota</taxon>
        <taxon>Metazoa</taxon>
        <taxon>Ecdysozoa</taxon>
        <taxon>Arthropoda</taxon>
        <taxon>Crustacea</taxon>
        <taxon>Multicrustacea</taxon>
        <taxon>Malacostraca</taxon>
        <taxon>Eumalacostraca</taxon>
        <taxon>Eucarida</taxon>
        <taxon>Decapoda</taxon>
        <taxon>Pleocyemata</taxon>
        <taxon>Brachyura</taxon>
        <taxon>Eubrachyura</taxon>
        <taxon>Portunoidea</taxon>
        <taxon>Portunidae</taxon>
        <taxon>Portuninae</taxon>
        <taxon>Portunus</taxon>
    </lineage>
</organism>
<feature type="compositionally biased region" description="Polar residues" evidence="1">
    <location>
        <begin position="113"/>
        <end position="122"/>
    </location>
</feature>
<gene>
    <name evidence="3" type="ORF">E2C01_031843</name>
</gene>
<protein>
    <submittedName>
        <fullName evidence="3">Uncharacterized protein</fullName>
    </submittedName>
</protein>
<sequence length="122" mass="12761">MRARFTLVVAEVSLLWCEPAGLLDLPRRAPSRPPPPCTPTPMTAVGGRKDGVTQPPAPFATLASMGDGLQLSPAAVEGRVEPYELVELFYGSGSGTPTSPPSHVPQVSPQHSTGTSSPEVMQ</sequence>
<evidence type="ECO:0000256" key="2">
    <source>
        <dbReference type="SAM" id="SignalP"/>
    </source>
</evidence>
<feature type="region of interest" description="Disordered" evidence="1">
    <location>
        <begin position="90"/>
        <end position="122"/>
    </location>
</feature>
<name>A0A5B7EYY2_PORTR</name>
<dbReference type="OrthoDB" id="6345036at2759"/>
<dbReference type="Proteomes" id="UP000324222">
    <property type="component" value="Unassembled WGS sequence"/>
</dbReference>
<feature type="region of interest" description="Disordered" evidence="1">
    <location>
        <begin position="24"/>
        <end position="55"/>
    </location>
</feature>
<evidence type="ECO:0000256" key="1">
    <source>
        <dbReference type="SAM" id="MobiDB-lite"/>
    </source>
</evidence>
<keyword evidence="4" id="KW-1185">Reference proteome</keyword>
<feature type="chain" id="PRO_5023149546" evidence="2">
    <location>
        <begin position="18"/>
        <end position="122"/>
    </location>
</feature>
<proteinExistence type="predicted"/>
<feature type="signal peptide" evidence="2">
    <location>
        <begin position="1"/>
        <end position="17"/>
    </location>
</feature>
<comment type="caution">
    <text evidence="3">The sequence shown here is derived from an EMBL/GenBank/DDBJ whole genome shotgun (WGS) entry which is preliminary data.</text>
</comment>
<reference evidence="3 4" key="1">
    <citation type="submission" date="2019-05" db="EMBL/GenBank/DDBJ databases">
        <title>Another draft genome of Portunus trituberculatus and its Hox gene families provides insights of decapod evolution.</title>
        <authorList>
            <person name="Jeong J.-H."/>
            <person name="Song I."/>
            <person name="Kim S."/>
            <person name="Choi T."/>
            <person name="Kim D."/>
            <person name="Ryu S."/>
            <person name="Kim W."/>
        </authorList>
    </citation>
    <scope>NUCLEOTIDE SEQUENCE [LARGE SCALE GENOMIC DNA]</scope>
    <source>
        <tissue evidence="3">Muscle</tissue>
    </source>
</reference>
<dbReference type="AlphaFoldDB" id="A0A5B7EYY2"/>
<evidence type="ECO:0000313" key="4">
    <source>
        <dbReference type="Proteomes" id="UP000324222"/>
    </source>
</evidence>
<keyword evidence="2" id="KW-0732">Signal</keyword>
<accession>A0A5B7EYY2</accession>